<dbReference type="VEuPathDB" id="FungiDB:YALI1_D01819g"/>
<evidence type="ECO:0000313" key="4">
    <source>
        <dbReference type="Proteomes" id="UP000256601"/>
    </source>
</evidence>
<evidence type="ECO:0000313" key="3">
    <source>
        <dbReference type="Proteomes" id="UP000182444"/>
    </source>
</evidence>
<dbReference type="Proteomes" id="UP000182444">
    <property type="component" value="Chromosome 1D"/>
</dbReference>
<evidence type="ECO:0000313" key="1">
    <source>
        <dbReference type="EMBL" id="AOW03433.1"/>
    </source>
</evidence>
<proteinExistence type="predicted"/>
<dbReference type="AlphaFoldDB" id="A0A1D8NCS7"/>
<organism evidence="1 3">
    <name type="scientific">Yarrowia lipolytica</name>
    <name type="common">Candida lipolytica</name>
    <dbReference type="NCBI Taxonomy" id="4952"/>
    <lineage>
        <taxon>Eukaryota</taxon>
        <taxon>Fungi</taxon>
        <taxon>Dikarya</taxon>
        <taxon>Ascomycota</taxon>
        <taxon>Saccharomycotina</taxon>
        <taxon>Dipodascomycetes</taxon>
        <taxon>Dipodascales</taxon>
        <taxon>Dipodascales incertae sedis</taxon>
        <taxon>Yarrowia</taxon>
    </lineage>
</organism>
<reference evidence="1 3" key="1">
    <citation type="journal article" date="2016" name="PLoS ONE">
        <title>Sequence Assembly of Yarrowia lipolytica Strain W29/CLIB89 Shows Transposable Element Diversity.</title>
        <authorList>
            <person name="Magnan C."/>
            <person name="Yu J."/>
            <person name="Chang I."/>
            <person name="Jahn E."/>
            <person name="Kanomata Y."/>
            <person name="Wu J."/>
            <person name="Zeller M."/>
            <person name="Oakes M."/>
            <person name="Baldi P."/>
            <person name="Sandmeyer S."/>
        </authorList>
    </citation>
    <scope>NUCLEOTIDE SEQUENCE [LARGE SCALE GENOMIC DNA]</scope>
    <source>
        <strain evidence="1">CLIB89</strain>
        <strain evidence="3">CLIB89(W29)</strain>
    </source>
</reference>
<sequence>MNDSLNSTENGWTHTESYSDYDLADIESNPEKISDISDAPFPMDFQLVIFMDMLLDLLLGHLSLDFESSNQARGLRNLRDGDDILVDVLKDRTSRKWSFLQDSLSILSEAAAKSIDCHCRVG</sequence>
<dbReference type="EMBL" id="KZ858982">
    <property type="protein sequence ID" value="RDW26277.1"/>
    <property type="molecule type" value="Genomic_DNA"/>
</dbReference>
<dbReference type="RefSeq" id="XP_502291.2">
    <property type="nucleotide sequence ID" value="XM_502291.2"/>
</dbReference>
<dbReference type="Proteomes" id="UP000256601">
    <property type="component" value="Unassembled WGS sequence"/>
</dbReference>
<dbReference type="EMBL" id="CP017556">
    <property type="protein sequence ID" value="AOW03433.1"/>
    <property type="molecule type" value="Genomic_DNA"/>
</dbReference>
<reference evidence="2 4" key="2">
    <citation type="submission" date="2018-07" db="EMBL/GenBank/DDBJ databases">
        <title>Draft Genome Assemblies for Five Robust Yarrowia lipolytica Strains Exhibiting High Lipid Production and Pentose Sugar Utilization and Sugar Alcohol Secretion from Undetoxified Lignocellulosic Biomass Hydrolysates.</title>
        <authorList>
            <consortium name="DOE Joint Genome Institute"/>
            <person name="Walker C."/>
            <person name="Ryu S."/>
            <person name="Na H."/>
            <person name="Zane M."/>
            <person name="LaButti K."/>
            <person name="Lipzen A."/>
            <person name="Haridas S."/>
            <person name="Barry K."/>
            <person name="Grigoriev I.V."/>
            <person name="Quarterman J."/>
            <person name="Slininger P."/>
            <person name="Dien B."/>
            <person name="Trinh C.T."/>
        </authorList>
    </citation>
    <scope>NUCLEOTIDE SEQUENCE [LARGE SCALE GENOMIC DNA]</scope>
    <source>
        <strain evidence="2 4">YB392</strain>
    </source>
</reference>
<accession>A0A1D8NCS7</accession>
<name>A0A1D8NCS7_YARLL</name>
<dbReference type="GeneID" id="2910464"/>
<dbReference type="VEuPathDB" id="FungiDB:YALI0_D01551g"/>
<evidence type="ECO:0000313" key="2">
    <source>
        <dbReference type="EMBL" id="RDW26277.1"/>
    </source>
</evidence>
<gene>
    <name evidence="2" type="ORF">B0I71DRAFT_131166</name>
    <name evidence="1" type="ORF">YALI1_D01819g</name>
</gene>
<dbReference type="KEGG" id="yli:2910464"/>
<protein>
    <submittedName>
        <fullName evidence="1">Uncharacterized protein</fullName>
    </submittedName>
</protein>